<dbReference type="Proteomes" id="UP000239757">
    <property type="component" value="Unassembled WGS sequence"/>
</dbReference>
<evidence type="ECO:0000256" key="1">
    <source>
        <dbReference type="SAM" id="MobiDB-lite"/>
    </source>
</evidence>
<feature type="compositionally biased region" description="Basic and acidic residues" evidence="1">
    <location>
        <begin position="9"/>
        <end position="20"/>
    </location>
</feature>
<dbReference type="AlphaFoldDB" id="A0A2P5Y9Y0"/>
<protein>
    <submittedName>
        <fullName evidence="2">Uncharacterized protein</fullName>
    </submittedName>
</protein>
<sequence>MGNSVSTETVRRKTENKPASESDAWGTQWASSTTRPPDLSNLERQDDGSAWIVSAQMRRRVAWIGGIAEPQRATIAVLTYDTLSAEIICRVITISHKRRALAKHISAPCRPSICILEKASINLWAIQNEGALVSIIEWVRKCSTCRLDIIQSFRLNESLPNLRLIPVSMLSVSSYDVRIQLLKTERNSRSAM</sequence>
<feature type="region of interest" description="Disordered" evidence="1">
    <location>
        <begin position="1"/>
        <end position="41"/>
    </location>
</feature>
<accession>A0A2P5Y9Y0</accession>
<gene>
    <name evidence="2" type="ORF">GOBAR_AA08243</name>
</gene>
<proteinExistence type="predicted"/>
<name>A0A2P5Y9Y0_GOSBA</name>
<evidence type="ECO:0000313" key="2">
    <source>
        <dbReference type="EMBL" id="PPS12397.1"/>
    </source>
</evidence>
<organism evidence="2 3">
    <name type="scientific">Gossypium barbadense</name>
    <name type="common">Sea Island cotton</name>
    <name type="synonym">Hibiscus barbadensis</name>
    <dbReference type="NCBI Taxonomy" id="3634"/>
    <lineage>
        <taxon>Eukaryota</taxon>
        <taxon>Viridiplantae</taxon>
        <taxon>Streptophyta</taxon>
        <taxon>Embryophyta</taxon>
        <taxon>Tracheophyta</taxon>
        <taxon>Spermatophyta</taxon>
        <taxon>Magnoliopsida</taxon>
        <taxon>eudicotyledons</taxon>
        <taxon>Gunneridae</taxon>
        <taxon>Pentapetalae</taxon>
        <taxon>rosids</taxon>
        <taxon>malvids</taxon>
        <taxon>Malvales</taxon>
        <taxon>Malvaceae</taxon>
        <taxon>Malvoideae</taxon>
        <taxon>Gossypium</taxon>
    </lineage>
</organism>
<dbReference type="EMBL" id="KZ663485">
    <property type="protein sequence ID" value="PPS12397.1"/>
    <property type="molecule type" value="Genomic_DNA"/>
</dbReference>
<evidence type="ECO:0000313" key="3">
    <source>
        <dbReference type="Proteomes" id="UP000239757"/>
    </source>
</evidence>
<reference evidence="2 3" key="1">
    <citation type="submission" date="2015-01" db="EMBL/GenBank/DDBJ databases">
        <title>Genome of allotetraploid Gossypium barbadense reveals genomic plasticity and fiber elongation in cotton evolution.</title>
        <authorList>
            <person name="Chen X."/>
            <person name="Liu X."/>
            <person name="Zhao B."/>
            <person name="Zheng H."/>
            <person name="Hu Y."/>
            <person name="Lu G."/>
            <person name="Yang C."/>
            <person name="Chen J."/>
            <person name="Shan C."/>
            <person name="Zhang L."/>
            <person name="Zhou Y."/>
            <person name="Wang L."/>
            <person name="Guo W."/>
            <person name="Bai Y."/>
            <person name="Ruan J."/>
            <person name="Shangguan X."/>
            <person name="Mao Y."/>
            <person name="Jiang J."/>
            <person name="Zhu Y."/>
            <person name="Lei J."/>
            <person name="Kang H."/>
            <person name="Chen S."/>
            <person name="He X."/>
            <person name="Wang R."/>
            <person name="Wang Y."/>
            <person name="Chen J."/>
            <person name="Wang L."/>
            <person name="Yu S."/>
            <person name="Wang B."/>
            <person name="Wei J."/>
            <person name="Song S."/>
            <person name="Lu X."/>
            <person name="Gao Z."/>
            <person name="Gu W."/>
            <person name="Deng X."/>
            <person name="Ma D."/>
            <person name="Wang S."/>
            <person name="Liang W."/>
            <person name="Fang L."/>
            <person name="Cai C."/>
            <person name="Zhu X."/>
            <person name="Zhou B."/>
            <person name="Zhang Y."/>
            <person name="Chen Z."/>
            <person name="Xu S."/>
            <person name="Zhu R."/>
            <person name="Wang S."/>
            <person name="Zhang T."/>
            <person name="Zhao G."/>
        </authorList>
    </citation>
    <scope>NUCLEOTIDE SEQUENCE [LARGE SCALE GENOMIC DNA]</scope>
    <source>
        <strain evidence="3">cv. Xinhai21</strain>
        <tissue evidence="2">Leaf</tissue>
    </source>
</reference>